<evidence type="ECO:0000256" key="2">
    <source>
        <dbReference type="ARBA" id="ARBA00006966"/>
    </source>
</evidence>
<evidence type="ECO:0000313" key="7">
    <source>
        <dbReference type="EMBL" id="MBS4540061.1"/>
    </source>
</evidence>
<evidence type="ECO:0000256" key="3">
    <source>
        <dbReference type="ARBA" id="ARBA00022898"/>
    </source>
</evidence>
<dbReference type="Proteomes" id="UP000724672">
    <property type="component" value="Unassembled WGS sequence"/>
</dbReference>
<accession>A0A942V1B4</accession>
<comment type="cofactor">
    <cofactor evidence="1">
        <name>pyridoxal 5'-phosphate</name>
        <dbReference type="ChEBI" id="CHEBI:597326"/>
    </cofactor>
</comment>
<dbReference type="InterPro" id="IPR015422">
    <property type="entry name" value="PyrdxlP-dep_Trfase_small"/>
</dbReference>
<dbReference type="EC" id="4.1.2.48" evidence="7"/>
<protein>
    <submittedName>
        <fullName evidence="7">Low-specificity L-threonine aldolase</fullName>
        <ecNumber evidence="7">4.1.2.48</ecNumber>
    </submittedName>
</protein>
<evidence type="ECO:0000256" key="1">
    <source>
        <dbReference type="ARBA" id="ARBA00001933"/>
    </source>
</evidence>
<dbReference type="Gene3D" id="3.90.1150.10">
    <property type="entry name" value="Aspartate Aminotransferase, domain 1"/>
    <property type="match status" value="1"/>
</dbReference>
<dbReference type="FunFam" id="3.90.1150.10:FF:000041">
    <property type="entry name" value="Low-specificity L-threonine aldolase"/>
    <property type="match status" value="1"/>
</dbReference>
<dbReference type="InterPro" id="IPR001597">
    <property type="entry name" value="ArAA_b-elim_lyase/Thr_aldolase"/>
</dbReference>
<dbReference type="EMBL" id="WSFT01000053">
    <property type="protein sequence ID" value="MBS4540061.1"/>
    <property type="molecule type" value="Genomic_DNA"/>
</dbReference>
<dbReference type="NCBIfam" id="NF041359">
    <property type="entry name" value="GntG_guanitoxin"/>
    <property type="match status" value="1"/>
</dbReference>
<dbReference type="PIRSF" id="PIRSF017617">
    <property type="entry name" value="Thr_aldolase"/>
    <property type="match status" value="1"/>
</dbReference>
<feature type="modified residue" description="N6-(pyridoxal phosphate)lysine" evidence="5">
    <location>
        <position position="202"/>
    </location>
</feature>
<dbReference type="GO" id="GO:0006545">
    <property type="term" value="P:glycine biosynthetic process"/>
    <property type="evidence" value="ECO:0007669"/>
    <property type="project" value="TreeGrafter"/>
</dbReference>
<dbReference type="PANTHER" id="PTHR48097">
    <property type="entry name" value="L-THREONINE ALDOLASE-RELATED"/>
    <property type="match status" value="1"/>
</dbReference>
<proteinExistence type="inferred from homology"/>
<dbReference type="SUPFAM" id="SSF53383">
    <property type="entry name" value="PLP-dependent transferases"/>
    <property type="match status" value="1"/>
</dbReference>
<evidence type="ECO:0000313" key="8">
    <source>
        <dbReference type="Proteomes" id="UP000724672"/>
    </source>
</evidence>
<keyword evidence="3" id="KW-0663">Pyridoxal phosphate</keyword>
<dbReference type="InterPro" id="IPR015421">
    <property type="entry name" value="PyrdxlP-dep_Trfase_major"/>
</dbReference>
<evidence type="ECO:0000259" key="6">
    <source>
        <dbReference type="Pfam" id="PF01212"/>
    </source>
</evidence>
<dbReference type="NCBIfam" id="NF007825">
    <property type="entry name" value="PRK10534.1"/>
    <property type="match status" value="1"/>
</dbReference>
<dbReference type="GO" id="GO:0005829">
    <property type="term" value="C:cytosol"/>
    <property type="evidence" value="ECO:0007669"/>
    <property type="project" value="TreeGrafter"/>
</dbReference>
<gene>
    <name evidence="7" type="primary">ltaE</name>
    <name evidence="7" type="ORF">GOQ27_16405</name>
</gene>
<keyword evidence="4 7" id="KW-0456">Lyase</keyword>
<dbReference type="InterPro" id="IPR023603">
    <property type="entry name" value="Low_specificity_L-TA-like"/>
</dbReference>
<dbReference type="AlphaFoldDB" id="A0A942V1B4"/>
<comment type="caution">
    <text evidence="7">The sequence shown here is derived from an EMBL/GenBank/DDBJ whole genome shotgun (WGS) entry which is preliminary data.</text>
</comment>
<dbReference type="InterPro" id="IPR015424">
    <property type="entry name" value="PyrdxlP-dep_Trfase"/>
</dbReference>
<dbReference type="CDD" id="cd06502">
    <property type="entry name" value="TA_like"/>
    <property type="match status" value="1"/>
</dbReference>
<dbReference type="GO" id="GO:0006567">
    <property type="term" value="P:L-threonine catabolic process"/>
    <property type="evidence" value="ECO:0007669"/>
    <property type="project" value="TreeGrafter"/>
</dbReference>
<dbReference type="Pfam" id="PF01212">
    <property type="entry name" value="Beta_elim_lyase"/>
    <property type="match status" value="1"/>
</dbReference>
<evidence type="ECO:0000256" key="5">
    <source>
        <dbReference type="PIRSR" id="PIRSR017617-1"/>
    </source>
</evidence>
<comment type="similarity">
    <text evidence="2">Belongs to the threonine aldolase family.</text>
</comment>
<dbReference type="RefSeq" id="WP_203367957.1">
    <property type="nucleotide sequence ID" value="NZ_WSFT01000053.1"/>
</dbReference>
<evidence type="ECO:0000256" key="4">
    <source>
        <dbReference type="ARBA" id="ARBA00023239"/>
    </source>
</evidence>
<dbReference type="Gene3D" id="3.40.640.10">
    <property type="entry name" value="Type I PLP-dependent aspartate aminotransferase-like (Major domain)"/>
    <property type="match status" value="1"/>
</dbReference>
<sequence length="343" mass="38075">MRTIDFRSDTLTKPTEEMRKAMYNAEVGDDVYGEDPTINKLEKLASEIVGKESALFVPTGTMGNQLALLCHTDRGQEVILEDWAHIYRYEVGGLSFLAGLQARPIKSENGIMNPEDVRNAIVKDDDIHHSQTGLICMENTHNMAGGVVVPPSRMKEIFDIAKENNIPVHLDGARVFNAAVALGVDVKELTQYTDSLMFCLSKGLCSPVGSILAGEKKFIDKARRLRKMLGGGMRQGGILAAAGIISLTNMVERLSEDHTRIKELAEGLNKIKGVKINDETVQTNILMINVEDTPYSSNELVDKMKEEGILASSITNDIIRFVTHYYITDEDIEYTIEKLNQII</sequence>
<reference evidence="7" key="1">
    <citation type="submission" date="2019-12" db="EMBL/GenBank/DDBJ databases">
        <title>Clostridiaceae gen. nov. sp. nov., isolated from sediment in Xinjiang, China.</title>
        <authorList>
            <person name="Zhang R."/>
        </authorList>
    </citation>
    <scope>NUCLEOTIDE SEQUENCE</scope>
    <source>
        <strain evidence="7">D2Q-11</strain>
    </source>
</reference>
<dbReference type="PANTHER" id="PTHR48097:SF9">
    <property type="entry name" value="L-THREONINE ALDOLASE"/>
    <property type="match status" value="1"/>
</dbReference>
<dbReference type="GO" id="GO:0008732">
    <property type="term" value="F:L-allo-threonine aldolase activity"/>
    <property type="evidence" value="ECO:0007669"/>
    <property type="project" value="TreeGrafter"/>
</dbReference>
<feature type="domain" description="Aromatic amino acid beta-eliminating lyase/threonine aldolase" evidence="6">
    <location>
        <begin position="5"/>
        <end position="288"/>
    </location>
</feature>
<organism evidence="7 8">
    <name type="scientific">Anaeromonas frigoriresistens</name>
    <dbReference type="NCBI Taxonomy" id="2683708"/>
    <lineage>
        <taxon>Bacteria</taxon>
        <taxon>Bacillati</taxon>
        <taxon>Bacillota</taxon>
        <taxon>Tissierellia</taxon>
        <taxon>Tissierellales</taxon>
        <taxon>Thermohalobacteraceae</taxon>
        <taxon>Anaeromonas</taxon>
    </lineage>
</organism>
<dbReference type="FunFam" id="3.40.640.10:FF:000030">
    <property type="entry name" value="Low-specificity L-threonine aldolase"/>
    <property type="match status" value="1"/>
</dbReference>
<keyword evidence="8" id="KW-1185">Reference proteome</keyword>
<name>A0A942V1B4_9FIRM</name>